<dbReference type="STRING" id="525640.SAMN04487971_10217"/>
<dbReference type="SUPFAM" id="SSF55781">
    <property type="entry name" value="GAF domain-like"/>
    <property type="match status" value="1"/>
</dbReference>
<evidence type="ECO:0000259" key="10">
    <source>
        <dbReference type="PROSITE" id="PS50112"/>
    </source>
</evidence>
<dbReference type="InterPro" id="IPR004358">
    <property type="entry name" value="Sig_transdc_His_kin-like_C"/>
</dbReference>
<protein>
    <recommendedName>
        <fullName evidence="2">histidine kinase</fullName>
        <ecNumber evidence="2">2.7.13.3</ecNumber>
    </recommendedName>
</protein>
<dbReference type="FunFam" id="3.30.565.10:FF:000010">
    <property type="entry name" value="Sensor histidine kinase RcsC"/>
    <property type="match status" value="1"/>
</dbReference>
<dbReference type="PROSITE" id="PS50110">
    <property type="entry name" value="RESPONSE_REGULATORY"/>
    <property type="match status" value="2"/>
</dbReference>
<keyword evidence="4" id="KW-0808">Transferase</keyword>
<feature type="domain" description="Histidine kinase" evidence="8">
    <location>
        <begin position="576"/>
        <end position="796"/>
    </location>
</feature>
<dbReference type="PANTHER" id="PTHR43047">
    <property type="entry name" value="TWO-COMPONENT HISTIDINE PROTEIN KINASE"/>
    <property type="match status" value="1"/>
</dbReference>
<dbReference type="InterPro" id="IPR001610">
    <property type="entry name" value="PAC"/>
</dbReference>
<dbReference type="InterPro" id="IPR035965">
    <property type="entry name" value="PAS-like_dom_sf"/>
</dbReference>
<dbReference type="Gene3D" id="3.30.450.20">
    <property type="entry name" value="PAS domain"/>
    <property type="match status" value="3"/>
</dbReference>
<dbReference type="GO" id="GO:0005886">
    <property type="term" value="C:plasma membrane"/>
    <property type="evidence" value="ECO:0007669"/>
    <property type="project" value="TreeGrafter"/>
</dbReference>
<dbReference type="Pfam" id="PF13185">
    <property type="entry name" value="GAF_2"/>
    <property type="match status" value="1"/>
</dbReference>
<accession>A0A1G9DDZ2</accession>
<dbReference type="GO" id="GO:0000155">
    <property type="term" value="F:phosphorelay sensor kinase activity"/>
    <property type="evidence" value="ECO:0007669"/>
    <property type="project" value="InterPro"/>
</dbReference>
<dbReference type="CDD" id="cd00082">
    <property type="entry name" value="HisKA"/>
    <property type="match status" value="1"/>
</dbReference>
<keyword evidence="13" id="KW-1185">Reference proteome</keyword>
<dbReference type="SUPFAM" id="SSF52172">
    <property type="entry name" value="CheY-like"/>
    <property type="match status" value="2"/>
</dbReference>
<evidence type="ECO:0000259" key="9">
    <source>
        <dbReference type="PROSITE" id="PS50110"/>
    </source>
</evidence>
<dbReference type="PROSITE" id="PS50113">
    <property type="entry name" value="PAC"/>
    <property type="match status" value="2"/>
</dbReference>
<dbReference type="Pfam" id="PF00512">
    <property type="entry name" value="HisKA"/>
    <property type="match status" value="1"/>
</dbReference>
<dbReference type="PANTHER" id="PTHR43047:SF72">
    <property type="entry name" value="OSMOSENSING HISTIDINE PROTEIN KINASE SLN1"/>
    <property type="match status" value="1"/>
</dbReference>
<dbReference type="GO" id="GO:0009927">
    <property type="term" value="F:histidine phosphotransfer kinase activity"/>
    <property type="evidence" value="ECO:0007669"/>
    <property type="project" value="TreeGrafter"/>
</dbReference>
<dbReference type="EC" id="2.7.13.3" evidence="2"/>
<dbReference type="SUPFAM" id="SSF47384">
    <property type="entry name" value="Homodimeric domain of signal transducing histidine kinase"/>
    <property type="match status" value="1"/>
</dbReference>
<dbReference type="Gene3D" id="2.10.70.100">
    <property type="match status" value="1"/>
</dbReference>
<dbReference type="SMART" id="SM00387">
    <property type="entry name" value="HATPase_c"/>
    <property type="match status" value="1"/>
</dbReference>
<evidence type="ECO:0000256" key="2">
    <source>
        <dbReference type="ARBA" id="ARBA00012438"/>
    </source>
</evidence>
<dbReference type="Gene3D" id="1.10.287.130">
    <property type="match status" value="1"/>
</dbReference>
<feature type="domain" description="PAS" evidence="10">
    <location>
        <begin position="305"/>
        <end position="375"/>
    </location>
</feature>
<dbReference type="GO" id="GO:0006355">
    <property type="term" value="P:regulation of DNA-templated transcription"/>
    <property type="evidence" value="ECO:0007669"/>
    <property type="project" value="InterPro"/>
</dbReference>
<dbReference type="RefSeq" id="WP_139166603.1">
    <property type="nucleotide sequence ID" value="NZ_FNGE01000002.1"/>
</dbReference>
<dbReference type="InterPro" id="IPR003018">
    <property type="entry name" value="GAF"/>
</dbReference>
<dbReference type="InterPro" id="IPR013655">
    <property type="entry name" value="PAS_fold_3"/>
</dbReference>
<dbReference type="CDD" id="cd00130">
    <property type="entry name" value="PAS"/>
    <property type="match status" value="3"/>
</dbReference>
<feature type="domain" description="PAC" evidence="11">
    <location>
        <begin position="506"/>
        <end position="558"/>
    </location>
</feature>
<dbReference type="SMART" id="SM00388">
    <property type="entry name" value="HisKA"/>
    <property type="match status" value="1"/>
</dbReference>
<dbReference type="SMART" id="SM00091">
    <property type="entry name" value="PAS"/>
    <property type="match status" value="3"/>
</dbReference>
<dbReference type="SMART" id="SM00448">
    <property type="entry name" value="REC"/>
    <property type="match status" value="2"/>
</dbReference>
<dbReference type="CDD" id="cd16922">
    <property type="entry name" value="HATPase_EvgS-ArcB-TorS-like"/>
    <property type="match status" value="1"/>
</dbReference>
<dbReference type="PRINTS" id="PR00344">
    <property type="entry name" value="BCTRLSENSOR"/>
</dbReference>
<dbReference type="PROSITE" id="PS50112">
    <property type="entry name" value="PAS"/>
    <property type="match status" value="2"/>
</dbReference>
<feature type="domain" description="PAC" evidence="11">
    <location>
        <begin position="378"/>
        <end position="430"/>
    </location>
</feature>
<dbReference type="InterPro" id="IPR036890">
    <property type="entry name" value="HATPase_C_sf"/>
</dbReference>
<dbReference type="Pfam" id="PF08448">
    <property type="entry name" value="PAS_4"/>
    <property type="match status" value="1"/>
</dbReference>
<dbReference type="FunFam" id="3.30.450.20:FF:000099">
    <property type="entry name" value="Sensory box sensor histidine kinase"/>
    <property type="match status" value="1"/>
</dbReference>
<dbReference type="SMART" id="SM00086">
    <property type="entry name" value="PAC"/>
    <property type="match status" value="2"/>
</dbReference>
<dbReference type="InterPro" id="IPR029016">
    <property type="entry name" value="GAF-like_dom_sf"/>
</dbReference>
<dbReference type="Pfam" id="PF00989">
    <property type="entry name" value="PAS"/>
    <property type="match status" value="1"/>
</dbReference>
<evidence type="ECO:0000313" key="12">
    <source>
        <dbReference type="EMBL" id="SDK62108.1"/>
    </source>
</evidence>
<organism evidence="12 13">
    <name type="scientific">Paracoccus chinensis</name>
    <dbReference type="NCBI Taxonomy" id="525640"/>
    <lineage>
        <taxon>Bacteria</taxon>
        <taxon>Pseudomonadati</taxon>
        <taxon>Pseudomonadota</taxon>
        <taxon>Alphaproteobacteria</taxon>
        <taxon>Rhodobacterales</taxon>
        <taxon>Paracoccaceae</taxon>
        <taxon>Paracoccus</taxon>
    </lineage>
</organism>
<reference evidence="13" key="1">
    <citation type="submission" date="2016-10" db="EMBL/GenBank/DDBJ databases">
        <authorList>
            <person name="Varghese N."/>
            <person name="Submissions S."/>
        </authorList>
    </citation>
    <scope>NUCLEOTIDE SEQUENCE [LARGE SCALE GENOMIC DNA]</scope>
    <source>
        <strain evidence="13">CGMCC 1.7655</strain>
    </source>
</reference>
<dbReference type="InterPro" id="IPR011006">
    <property type="entry name" value="CheY-like_superfamily"/>
</dbReference>
<dbReference type="InterPro" id="IPR001789">
    <property type="entry name" value="Sig_transdc_resp-reg_receiver"/>
</dbReference>
<keyword evidence="5" id="KW-0418">Kinase</keyword>
<dbReference type="Proteomes" id="UP000199555">
    <property type="component" value="Unassembled WGS sequence"/>
</dbReference>
<comment type="caution">
    <text evidence="7">Lacks conserved residue(s) required for the propagation of feature annotation.</text>
</comment>
<sequence length="1069" mass="116579">MDSPLSPAPLPAESAMLDALGFGLYRLDAEGRCTYANPAALQMLGYAADEVLGRNMHELIHHSHPDGSPFPQSACPLLATRLTGRAVRLSNEVLWRKDGSFFTAEYSAWPLIEGGELAGSVVTMVDTARQGSASDRLALQVTVSRMLAGSAEIEEVLPRLLAAVGGSLGFQAGFFWAVNHRERQLAPEASWVAPGLDAQALVGATMDLTLDRGEDLAGRAWEEGEIIKSLDLGDAGRRKAAQAAGFVAAMAVPARLGRRVLGVIELYARAAPEGGDDLLDSANAIGQQVGQYLRRRRAEAALRDREEEFRAFAEKLPQLTWIADASGAINWFNKRWYDYTGGSFSQMEGWGWWSLHHPDHAARAEESYRAAIEAGTVWEDTFPLRGQDGRYRWFLSRAVPIPDEDGRVTRWFGTSTDITAQRQAEARALAAERRLRFALQVARIGSWTWDFDREVLEADEGFRTLFDLPAAEGELPAAEFLARIHPEDAPHVAATFEQARREQGEFDLEFRLGSEGGEVRWAVARGSVERRPFGRGLYALGITWDVTERRRREEDLAAAKMAAEEANLAKSQFIANMSHELRTPLSAIIGYAELLEEEAEDLGEAAAHMAEDLGKIEVSARHLLSLINGVLDLSKIEAGKMEVEVEAFDVAPLVDEVCATVEGLMAKKDNSFTAEVAPDLGAMQSDPVKLRQCLFNLLSNAAKFTENGRVTLTATRRGDWLEFRVDDTGIGMTPEQQEKLFQRFTQADVSTTRRFGGTGLGLALTKAFAEMMGGTIAVDSAEGEGTSFTLTLPADVRHPVGPDTAAAEPGGEAGPTDRVLVIDDDPHMRDLLTRFLGRDGLAVAAAANGEDGLALAREIAPSAIILDVMMPRMDGWAVLSALKADPQLAEIPVIMVSMIRETGLAYSLGAADYLTKPVDWQRLKETVDRHRLPSAVPSGLALVVESDAPTRDELGRLLTGEGWDVTEAANASAAQLRIAERRPDLILVNLDLPAVEGFALLGRLRRSPDLRAIPVIALTEGGLPPEERARLRDQVRQVIQPGEDSVDELLDELKRIAAERAGTKKEGRD</sequence>
<dbReference type="OrthoDB" id="9801651at2"/>
<dbReference type="InterPro" id="IPR000014">
    <property type="entry name" value="PAS"/>
</dbReference>
<proteinExistence type="predicted"/>
<feature type="domain" description="PAS" evidence="10">
    <location>
        <begin position="16"/>
        <end position="66"/>
    </location>
</feature>
<name>A0A1G9DDZ2_9RHOB</name>
<dbReference type="Gene3D" id="3.40.50.2300">
    <property type="match status" value="2"/>
</dbReference>
<evidence type="ECO:0000256" key="4">
    <source>
        <dbReference type="ARBA" id="ARBA00022679"/>
    </source>
</evidence>
<dbReference type="Gene3D" id="3.30.450.40">
    <property type="match status" value="1"/>
</dbReference>
<dbReference type="Pfam" id="PF00072">
    <property type="entry name" value="Response_reg"/>
    <property type="match status" value="2"/>
</dbReference>
<evidence type="ECO:0000256" key="6">
    <source>
        <dbReference type="ARBA" id="ARBA00023012"/>
    </source>
</evidence>
<feature type="modified residue" description="4-aspartylphosphate" evidence="7">
    <location>
        <position position="867"/>
    </location>
</feature>
<dbReference type="Pfam" id="PF08447">
    <property type="entry name" value="PAS_3"/>
    <property type="match status" value="1"/>
</dbReference>
<dbReference type="CDD" id="cd17574">
    <property type="entry name" value="REC_OmpR"/>
    <property type="match status" value="1"/>
</dbReference>
<dbReference type="Gene3D" id="3.30.565.10">
    <property type="entry name" value="Histidine kinase-like ATPase, C-terminal domain"/>
    <property type="match status" value="1"/>
</dbReference>
<dbReference type="InterPro" id="IPR005467">
    <property type="entry name" value="His_kinase_dom"/>
</dbReference>
<dbReference type="Pfam" id="PF02518">
    <property type="entry name" value="HATPase_c"/>
    <property type="match status" value="1"/>
</dbReference>
<dbReference type="InterPro" id="IPR000700">
    <property type="entry name" value="PAS-assoc_C"/>
</dbReference>
<dbReference type="InterPro" id="IPR036097">
    <property type="entry name" value="HisK_dim/P_sf"/>
</dbReference>
<dbReference type="InterPro" id="IPR013767">
    <property type="entry name" value="PAS_fold"/>
</dbReference>
<gene>
    <name evidence="12" type="ORF">SAMN04487971_10217</name>
</gene>
<evidence type="ECO:0000256" key="7">
    <source>
        <dbReference type="PROSITE-ProRule" id="PRU00169"/>
    </source>
</evidence>
<dbReference type="InterPro" id="IPR013656">
    <property type="entry name" value="PAS_4"/>
</dbReference>
<dbReference type="InterPro" id="IPR003661">
    <property type="entry name" value="HisK_dim/P_dom"/>
</dbReference>
<comment type="catalytic activity">
    <reaction evidence="1">
        <text>ATP + protein L-histidine = ADP + protein N-phospho-L-histidine.</text>
        <dbReference type="EC" id="2.7.13.3"/>
    </reaction>
</comment>
<feature type="domain" description="Response regulatory" evidence="9">
    <location>
        <begin position="940"/>
        <end position="1056"/>
    </location>
</feature>
<evidence type="ECO:0000256" key="3">
    <source>
        <dbReference type="ARBA" id="ARBA00022553"/>
    </source>
</evidence>
<dbReference type="AlphaFoldDB" id="A0A1G9DDZ2"/>
<dbReference type="SUPFAM" id="SSF55874">
    <property type="entry name" value="ATPase domain of HSP90 chaperone/DNA topoisomerase II/histidine kinase"/>
    <property type="match status" value="1"/>
</dbReference>
<evidence type="ECO:0000256" key="5">
    <source>
        <dbReference type="ARBA" id="ARBA00022777"/>
    </source>
</evidence>
<dbReference type="SUPFAM" id="SSF55785">
    <property type="entry name" value="PYP-like sensor domain (PAS domain)"/>
    <property type="match status" value="3"/>
</dbReference>
<keyword evidence="6" id="KW-0902">Two-component regulatory system</keyword>
<dbReference type="InterPro" id="IPR003594">
    <property type="entry name" value="HATPase_dom"/>
</dbReference>
<evidence type="ECO:0000256" key="1">
    <source>
        <dbReference type="ARBA" id="ARBA00000085"/>
    </source>
</evidence>
<evidence type="ECO:0000259" key="8">
    <source>
        <dbReference type="PROSITE" id="PS50109"/>
    </source>
</evidence>
<evidence type="ECO:0000313" key="13">
    <source>
        <dbReference type="Proteomes" id="UP000199555"/>
    </source>
</evidence>
<feature type="domain" description="Response regulatory" evidence="9">
    <location>
        <begin position="818"/>
        <end position="931"/>
    </location>
</feature>
<evidence type="ECO:0000259" key="11">
    <source>
        <dbReference type="PROSITE" id="PS50113"/>
    </source>
</evidence>
<dbReference type="EMBL" id="FNGE01000002">
    <property type="protein sequence ID" value="SDK62108.1"/>
    <property type="molecule type" value="Genomic_DNA"/>
</dbReference>
<keyword evidence="3 7" id="KW-0597">Phosphoprotein</keyword>
<dbReference type="SMART" id="SM00065">
    <property type="entry name" value="GAF"/>
    <property type="match status" value="1"/>
</dbReference>
<dbReference type="NCBIfam" id="TIGR00229">
    <property type="entry name" value="sensory_box"/>
    <property type="match status" value="2"/>
</dbReference>
<dbReference type="PROSITE" id="PS50109">
    <property type="entry name" value="HIS_KIN"/>
    <property type="match status" value="1"/>
</dbReference>